<feature type="non-terminal residue" evidence="9">
    <location>
        <position position="192"/>
    </location>
</feature>
<evidence type="ECO:0000256" key="2">
    <source>
        <dbReference type="ARBA" id="ARBA00022723"/>
    </source>
</evidence>
<dbReference type="GO" id="GO:0055070">
    <property type="term" value="P:copper ion homeostasis"/>
    <property type="evidence" value="ECO:0007669"/>
    <property type="project" value="TreeGrafter"/>
</dbReference>
<gene>
    <name evidence="9" type="ORF">EA686_11855</name>
</gene>
<dbReference type="FunFam" id="3.30.70.100:FF:000005">
    <property type="entry name" value="Copper-exporting P-type ATPase A"/>
    <property type="match status" value="2"/>
</dbReference>
<dbReference type="GO" id="GO:0016020">
    <property type="term" value="C:membrane"/>
    <property type="evidence" value="ECO:0007669"/>
    <property type="project" value="TreeGrafter"/>
</dbReference>
<keyword evidence="3" id="KW-0406">Ion transport</keyword>
<keyword evidence="7" id="KW-1133">Transmembrane helix</keyword>
<keyword evidence="7" id="KW-0472">Membrane</keyword>
<dbReference type="PROSITE" id="PS50846">
    <property type="entry name" value="HMA_2"/>
    <property type="match status" value="2"/>
</dbReference>
<protein>
    <submittedName>
        <fullName evidence="9">Heavy metal translocating P-type ATPase</fullName>
    </submittedName>
</protein>
<evidence type="ECO:0000256" key="5">
    <source>
        <dbReference type="ARBA" id="ARBA00022967"/>
    </source>
</evidence>
<evidence type="ECO:0000313" key="9">
    <source>
        <dbReference type="EMBL" id="RSR56558.1"/>
    </source>
</evidence>
<feature type="domain" description="HMA" evidence="8">
    <location>
        <begin position="79"/>
        <end position="144"/>
    </location>
</feature>
<evidence type="ECO:0000256" key="7">
    <source>
        <dbReference type="SAM" id="Phobius"/>
    </source>
</evidence>
<dbReference type="CDD" id="cd00371">
    <property type="entry name" value="HMA"/>
    <property type="match status" value="2"/>
</dbReference>
<dbReference type="PROSITE" id="PS01047">
    <property type="entry name" value="HMA_1"/>
    <property type="match status" value="2"/>
</dbReference>
<evidence type="ECO:0000313" key="10">
    <source>
        <dbReference type="Proteomes" id="UP000280073"/>
    </source>
</evidence>
<dbReference type="AlphaFoldDB" id="A0A3R9SI74"/>
<accession>A0A3R9SI74</accession>
<evidence type="ECO:0000256" key="3">
    <source>
        <dbReference type="ARBA" id="ARBA00022796"/>
    </source>
</evidence>
<organism evidence="9 10">
    <name type="scientific">Acinetobacter baumannii</name>
    <dbReference type="NCBI Taxonomy" id="470"/>
    <lineage>
        <taxon>Bacteria</taxon>
        <taxon>Pseudomonadati</taxon>
        <taxon>Pseudomonadota</taxon>
        <taxon>Gammaproteobacteria</taxon>
        <taxon>Moraxellales</taxon>
        <taxon>Moraxellaceae</taxon>
        <taxon>Acinetobacter</taxon>
        <taxon>Acinetobacter calcoaceticus/baumannii complex</taxon>
    </lineage>
</organism>
<comment type="caution">
    <text evidence="9">The sequence shown here is derived from an EMBL/GenBank/DDBJ whole genome shotgun (WGS) entry which is preliminary data.</text>
</comment>
<keyword evidence="3" id="KW-0187">Copper transport</keyword>
<dbReference type="Proteomes" id="UP000280073">
    <property type="component" value="Unassembled WGS sequence"/>
</dbReference>
<keyword evidence="6" id="KW-0186">Copper</keyword>
<keyword evidence="4" id="KW-0460">Magnesium</keyword>
<dbReference type="NCBIfam" id="TIGR00003">
    <property type="entry name" value="copper ion binding protein"/>
    <property type="match status" value="2"/>
</dbReference>
<keyword evidence="3" id="KW-0813">Transport</keyword>
<sequence>MDSKNTKLPAYSETLPIEGMTCASCVGRVEKALKKVENIEIANVNLATEKAVVYSNQPIQREALVKAVERAGYDVPKAAPVELSIEGMTCASCVARVEKALKKVDGVQQATVNLATEQAWVQADASVNVEDLIRAVKKAGYDAKASEKNQDEQLDKKASELDQLKKDLIISIVLALPVFILEMGSHLIPAFH</sequence>
<dbReference type="Pfam" id="PF00403">
    <property type="entry name" value="HMA"/>
    <property type="match status" value="2"/>
</dbReference>
<dbReference type="InterPro" id="IPR001802">
    <property type="entry name" value="MerP/CopZ"/>
</dbReference>
<evidence type="ECO:0000259" key="8">
    <source>
        <dbReference type="PROSITE" id="PS50846"/>
    </source>
</evidence>
<evidence type="ECO:0000256" key="1">
    <source>
        <dbReference type="ARBA" id="ARBA00004127"/>
    </source>
</evidence>
<dbReference type="Gene3D" id="3.30.70.100">
    <property type="match status" value="2"/>
</dbReference>
<dbReference type="InterPro" id="IPR006122">
    <property type="entry name" value="HMA_Cu_ion-bd"/>
</dbReference>
<proteinExistence type="predicted"/>
<dbReference type="PRINTS" id="PR00946">
    <property type="entry name" value="HGSCAVENGER"/>
</dbReference>
<dbReference type="PANTHER" id="PTHR43520">
    <property type="entry name" value="ATP7, ISOFORM B"/>
    <property type="match status" value="1"/>
</dbReference>
<name>A0A3R9SI74_ACIBA</name>
<dbReference type="GO" id="GO:0043682">
    <property type="term" value="F:P-type divalent copper transporter activity"/>
    <property type="evidence" value="ECO:0007669"/>
    <property type="project" value="TreeGrafter"/>
</dbReference>
<dbReference type="InterPro" id="IPR017969">
    <property type="entry name" value="Heavy-metal-associated_CS"/>
</dbReference>
<keyword evidence="2" id="KW-0479">Metal-binding</keyword>
<keyword evidence="5" id="KW-1278">Translocase</keyword>
<dbReference type="PANTHER" id="PTHR43520:SF8">
    <property type="entry name" value="P-TYPE CU(+) TRANSPORTER"/>
    <property type="match status" value="1"/>
</dbReference>
<reference evidence="9 10" key="1">
    <citation type="submission" date="2018-10" db="EMBL/GenBank/DDBJ databases">
        <title>GWAS and RNA-Seq identify cryptic mechanisms of antimicrobial resistance in Acinetobacter baumannii.</title>
        <authorList>
            <person name="Sahl J.W."/>
        </authorList>
    </citation>
    <scope>NUCLEOTIDE SEQUENCE [LARGE SCALE GENOMIC DNA]</scope>
    <source>
        <strain evidence="9 10">TG28175</strain>
    </source>
</reference>
<feature type="domain" description="HMA" evidence="8">
    <location>
        <begin position="11"/>
        <end position="76"/>
    </location>
</feature>
<comment type="subcellular location">
    <subcellularLocation>
        <location evidence="1">Endomembrane system</location>
        <topology evidence="1">Multi-pass membrane protein</topology>
    </subcellularLocation>
</comment>
<dbReference type="EMBL" id="RFDI01000587">
    <property type="protein sequence ID" value="RSR56558.1"/>
    <property type="molecule type" value="Genomic_DNA"/>
</dbReference>
<keyword evidence="7" id="KW-0812">Transmembrane</keyword>
<dbReference type="SUPFAM" id="SSF55008">
    <property type="entry name" value="HMA, heavy metal-associated domain"/>
    <property type="match status" value="2"/>
</dbReference>
<dbReference type="InterPro" id="IPR006121">
    <property type="entry name" value="HMA_dom"/>
</dbReference>
<evidence type="ECO:0000256" key="4">
    <source>
        <dbReference type="ARBA" id="ARBA00022842"/>
    </source>
</evidence>
<dbReference type="GO" id="GO:0005507">
    <property type="term" value="F:copper ion binding"/>
    <property type="evidence" value="ECO:0007669"/>
    <property type="project" value="InterPro"/>
</dbReference>
<evidence type="ECO:0000256" key="6">
    <source>
        <dbReference type="ARBA" id="ARBA00023008"/>
    </source>
</evidence>
<feature type="transmembrane region" description="Helical" evidence="7">
    <location>
        <begin position="168"/>
        <end position="188"/>
    </location>
</feature>
<dbReference type="InterPro" id="IPR036163">
    <property type="entry name" value="HMA_dom_sf"/>
</dbReference>